<accession>Q5Z3S9</accession>
<dbReference type="InterPro" id="IPR046373">
    <property type="entry name" value="Acyl-CoA_Oxase/DH_mid-dom_sf"/>
</dbReference>
<reference evidence="2 3" key="1">
    <citation type="journal article" date="2004" name="Proc. Natl. Acad. Sci. U.S.A.">
        <title>The complete genomic sequence of Nocardia farcinica IFM 10152.</title>
        <authorList>
            <person name="Ishikawa J."/>
            <person name="Yamashita A."/>
            <person name="Mikami Y."/>
            <person name="Hoshino Y."/>
            <person name="Kurita H."/>
            <person name="Hotta K."/>
            <person name="Shiba T."/>
            <person name="Hattori M."/>
        </authorList>
    </citation>
    <scope>NUCLEOTIDE SEQUENCE [LARGE SCALE GENOMIC DNA]</scope>
    <source>
        <strain evidence="2 3">IFM 10152</strain>
    </source>
</reference>
<dbReference type="RefSeq" id="WP_011206599.1">
    <property type="nucleotide sequence ID" value="NC_006361.1"/>
</dbReference>
<dbReference type="GO" id="GO:0016627">
    <property type="term" value="F:oxidoreductase activity, acting on the CH-CH group of donors"/>
    <property type="evidence" value="ECO:0007669"/>
    <property type="project" value="InterPro"/>
</dbReference>
<dbReference type="eggNOG" id="COG1960">
    <property type="taxonomic scope" value="Bacteria"/>
</dbReference>
<dbReference type="STRING" id="247156.NFA_700"/>
<keyword evidence="3" id="KW-1185">Reference proteome</keyword>
<dbReference type="InterPro" id="IPR009100">
    <property type="entry name" value="AcylCoA_DH/oxidase_NM_dom_sf"/>
</dbReference>
<dbReference type="Pfam" id="PF02770">
    <property type="entry name" value="Acyl-CoA_dh_M"/>
    <property type="match status" value="1"/>
</dbReference>
<feature type="domain" description="Acyl-CoA oxidase/dehydrogenase middle" evidence="1">
    <location>
        <begin position="77"/>
        <end position="171"/>
    </location>
</feature>
<dbReference type="SUPFAM" id="SSF56645">
    <property type="entry name" value="Acyl-CoA dehydrogenase NM domain-like"/>
    <property type="match status" value="1"/>
</dbReference>
<dbReference type="KEGG" id="nfa:NFA_700"/>
<dbReference type="HOGENOM" id="CLU_936470_0_0_11"/>
<organism evidence="2 3">
    <name type="scientific">Nocardia farcinica (strain IFM 10152)</name>
    <dbReference type="NCBI Taxonomy" id="247156"/>
    <lineage>
        <taxon>Bacteria</taxon>
        <taxon>Bacillati</taxon>
        <taxon>Actinomycetota</taxon>
        <taxon>Actinomycetes</taxon>
        <taxon>Mycobacteriales</taxon>
        <taxon>Nocardiaceae</taxon>
        <taxon>Nocardia</taxon>
    </lineage>
</organism>
<dbReference type="EMBL" id="AP006618">
    <property type="protein sequence ID" value="BAD54912.1"/>
    <property type="molecule type" value="Genomic_DNA"/>
</dbReference>
<dbReference type="GeneID" id="61130912"/>
<proteinExistence type="predicted"/>
<dbReference type="Proteomes" id="UP000006820">
    <property type="component" value="Chromosome"/>
</dbReference>
<dbReference type="OrthoDB" id="4568976at2"/>
<gene>
    <name evidence="2" type="ordered locus">NFA_700</name>
</gene>
<evidence type="ECO:0000259" key="1">
    <source>
        <dbReference type="Pfam" id="PF02770"/>
    </source>
</evidence>
<evidence type="ECO:0000313" key="3">
    <source>
        <dbReference type="Proteomes" id="UP000006820"/>
    </source>
</evidence>
<dbReference type="InterPro" id="IPR006091">
    <property type="entry name" value="Acyl-CoA_Oxase/DH_mid-dom"/>
</dbReference>
<name>Q5Z3S9_NOCFA</name>
<evidence type="ECO:0000313" key="2">
    <source>
        <dbReference type="EMBL" id="BAD54912.1"/>
    </source>
</evidence>
<sequence length="305" mass="32251">MHTVFDHLLTEEPGGPLGSVTEAWERHRDVARRFTDTVDVAVAGGFAADRLGYAFLSGYQAAVAALLPELPRDRPLALAATEEGGGHPAAIRTTATERADGWSVSGTKTFATLGSLAGRLVVIASVGAGADGRNRLRAMLVDATAPGVHVTDRPALAFAPEIPHATVTFTDTPATALPGDGYADVLKPFRTVEDIHVIAAAAGWLVRVAREAGWPPPVRQRLLATVAALRGLGAARPDSPGVHVALGGVLDEFERLLGELAPRWDAVDESTRSRWERDRPLLSVAGRVRAQRLATAWRAVGEPGE</sequence>
<protein>
    <recommendedName>
        <fullName evidence="1">Acyl-CoA oxidase/dehydrogenase middle domain-containing protein</fullName>
    </recommendedName>
</protein>
<dbReference type="Gene3D" id="2.40.110.10">
    <property type="entry name" value="Butyryl-CoA Dehydrogenase, subunit A, domain 2"/>
    <property type="match status" value="1"/>
</dbReference>
<dbReference type="AlphaFoldDB" id="Q5Z3S9"/>